<dbReference type="InterPro" id="IPR016035">
    <property type="entry name" value="Acyl_Trfase/lysoPLipase"/>
</dbReference>
<dbReference type="Gene3D" id="3.30.70.250">
    <property type="entry name" value="Malonyl-CoA ACP transacylase, ACP-binding"/>
    <property type="match status" value="1"/>
</dbReference>
<dbReference type="EC" id="2.3.1.39" evidence="1"/>
<dbReference type="STRING" id="361183.AMC99_01676"/>
<dbReference type="OrthoDB" id="5756162at2"/>
<dbReference type="SMART" id="SM00827">
    <property type="entry name" value="PKS_AT"/>
    <property type="match status" value="1"/>
</dbReference>
<feature type="domain" description="Malonyl-CoA:ACP transacylase (MAT)" evidence="5">
    <location>
        <begin position="7"/>
        <end position="313"/>
    </location>
</feature>
<organism evidence="6 7">
    <name type="scientific">Altererythrobacter epoxidivorans</name>
    <dbReference type="NCBI Taxonomy" id="361183"/>
    <lineage>
        <taxon>Bacteria</taxon>
        <taxon>Pseudomonadati</taxon>
        <taxon>Pseudomonadota</taxon>
        <taxon>Alphaproteobacteria</taxon>
        <taxon>Sphingomonadales</taxon>
        <taxon>Erythrobacteraceae</taxon>
        <taxon>Altererythrobacter</taxon>
    </lineage>
</organism>
<gene>
    <name evidence="6" type="ORF">AMC99_01676</name>
</gene>
<evidence type="ECO:0000313" key="7">
    <source>
        <dbReference type="Proteomes" id="UP000057938"/>
    </source>
</evidence>
<evidence type="ECO:0000259" key="5">
    <source>
        <dbReference type="SMART" id="SM00827"/>
    </source>
</evidence>
<evidence type="ECO:0000313" key="6">
    <source>
        <dbReference type="EMBL" id="ALE16967.1"/>
    </source>
</evidence>
<dbReference type="RefSeq" id="WP_061925258.1">
    <property type="nucleotide sequence ID" value="NZ_CP012669.1"/>
</dbReference>
<dbReference type="InterPro" id="IPR050858">
    <property type="entry name" value="Mal-CoA-ACP_Trans/PKS_FabD"/>
</dbReference>
<dbReference type="InterPro" id="IPR001227">
    <property type="entry name" value="Ac_transferase_dom_sf"/>
</dbReference>
<sequence>MKTAAVICPGRGTYNAAELGYLATHFPDPALLSQFDEIRRQAGQDTLSELDGAERFSMARHTRGDNASGLIFAASYGDFLSINRNEIEVVAVTGNSMGWYTALACGGALTATDGFNVANTMGTLMQQALIGGQTIYPWIGDDWKPDFARKAELLQQVEAINAETDNELYLSIDLGGMLVLAGNAEGLEAFEQTVEPLQGRFPMRLGNHAAFHTSLQEPVASQGQQQLSRDPFGQPELPLVDGTGRIWWPGATDADALYDYTLGAQVTQTYDFTRALTVTAREFAPDIFIILGPGTTLGGAVAQSLICADWRGMDGKAAFQREQSEETLLAAMGMQDQRSLVAK</sequence>
<keyword evidence="3" id="KW-0012">Acyltransferase</keyword>
<evidence type="ECO:0000256" key="2">
    <source>
        <dbReference type="ARBA" id="ARBA00022679"/>
    </source>
</evidence>
<dbReference type="PANTHER" id="PTHR42681">
    <property type="entry name" value="MALONYL-COA-ACYL CARRIER PROTEIN TRANSACYLASE, MITOCHONDRIAL"/>
    <property type="match status" value="1"/>
</dbReference>
<dbReference type="GO" id="GO:0004314">
    <property type="term" value="F:[acyl-carrier-protein] S-malonyltransferase activity"/>
    <property type="evidence" value="ECO:0007669"/>
    <property type="project" value="UniProtKB-EC"/>
</dbReference>
<dbReference type="InterPro" id="IPR014043">
    <property type="entry name" value="Acyl_transferase_dom"/>
</dbReference>
<reference evidence="6 7" key="1">
    <citation type="submission" date="2015-09" db="EMBL/GenBank/DDBJ databases">
        <title>Complete genome sequence of a benzo[a]pyrene-degrading bacterium Altererythrobacter epoxidivorans CGMCC 1.7731T.</title>
        <authorList>
            <person name="Li Z."/>
            <person name="Cheng H."/>
            <person name="Huo Y."/>
            <person name="Xu X."/>
        </authorList>
    </citation>
    <scope>NUCLEOTIDE SEQUENCE [LARGE SCALE GENOMIC DNA]</scope>
    <source>
        <strain evidence="6 7">CGMCC 1.7731</strain>
    </source>
</reference>
<dbReference type="KEGG" id="aep:AMC99_01676"/>
<evidence type="ECO:0000256" key="3">
    <source>
        <dbReference type="ARBA" id="ARBA00023315"/>
    </source>
</evidence>
<dbReference type="AlphaFoldDB" id="A0A0M4LV60"/>
<dbReference type="Proteomes" id="UP000057938">
    <property type="component" value="Chromosome"/>
</dbReference>
<comment type="catalytic activity">
    <reaction evidence="4">
        <text>holo-[ACP] + malonyl-CoA = malonyl-[ACP] + CoA</text>
        <dbReference type="Rhea" id="RHEA:41792"/>
        <dbReference type="Rhea" id="RHEA-COMP:9623"/>
        <dbReference type="Rhea" id="RHEA-COMP:9685"/>
        <dbReference type="ChEBI" id="CHEBI:57287"/>
        <dbReference type="ChEBI" id="CHEBI:57384"/>
        <dbReference type="ChEBI" id="CHEBI:64479"/>
        <dbReference type="ChEBI" id="CHEBI:78449"/>
        <dbReference type="EC" id="2.3.1.39"/>
    </reaction>
</comment>
<dbReference type="EMBL" id="CP012669">
    <property type="protein sequence ID" value="ALE16967.1"/>
    <property type="molecule type" value="Genomic_DNA"/>
</dbReference>
<accession>A0A0M4LV60</accession>
<evidence type="ECO:0000256" key="1">
    <source>
        <dbReference type="ARBA" id="ARBA00013258"/>
    </source>
</evidence>
<dbReference type="Gene3D" id="3.40.366.10">
    <property type="entry name" value="Malonyl-Coenzyme A Acyl Carrier Protein, domain 2"/>
    <property type="match status" value="1"/>
</dbReference>
<evidence type="ECO:0000256" key="4">
    <source>
        <dbReference type="ARBA" id="ARBA00048462"/>
    </source>
</evidence>
<keyword evidence="7" id="KW-1185">Reference proteome</keyword>
<dbReference type="SUPFAM" id="SSF52151">
    <property type="entry name" value="FabD/lysophospholipase-like"/>
    <property type="match status" value="1"/>
</dbReference>
<protein>
    <recommendedName>
        <fullName evidence="1">[acyl-carrier-protein] S-malonyltransferase</fullName>
        <ecNumber evidence="1">2.3.1.39</ecNumber>
    </recommendedName>
</protein>
<proteinExistence type="predicted"/>
<dbReference type="GO" id="GO:0006633">
    <property type="term" value="P:fatty acid biosynthetic process"/>
    <property type="evidence" value="ECO:0007669"/>
    <property type="project" value="TreeGrafter"/>
</dbReference>
<name>A0A0M4LV60_9SPHN</name>
<dbReference type="PANTHER" id="PTHR42681:SF1">
    <property type="entry name" value="MALONYL-COA-ACYL CARRIER PROTEIN TRANSACYLASE, MITOCHONDRIAL"/>
    <property type="match status" value="1"/>
</dbReference>
<dbReference type="PATRIC" id="fig|361183.4.peg.1648"/>
<keyword evidence="2 6" id="KW-0808">Transferase</keyword>